<dbReference type="Pfam" id="PF02615">
    <property type="entry name" value="Ldh_2"/>
    <property type="match status" value="1"/>
</dbReference>
<evidence type="ECO:0000313" key="3">
    <source>
        <dbReference type="EMBL" id="SVC63574.1"/>
    </source>
</evidence>
<protein>
    <recommendedName>
        <fullName evidence="4">Malate dehydrogenase</fullName>
    </recommendedName>
</protein>
<dbReference type="GO" id="GO:0016491">
    <property type="term" value="F:oxidoreductase activity"/>
    <property type="evidence" value="ECO:0007669"/>
    <property type="project" value="UniProtKB-KW"/>
</dbReference>
<proteinExistence type="inferred from homology"/>
<dbReference type="PANTHER" id="PTHR11091:SF0">
    <property type="entry name" value="MALATE DEHYDROGENASE"/>
    <property type="match status" value="1"/>
</dbReference>
<evidence type="ECO:0000256" key="2">
    <source>
        <dbReference type="ARBA" id="ARBA00023002"/>
    </source>
</evidence>
<dbReference type="InterPro" id="IPR043144">
    <property type="entry name" value="Mal/L-sulf/L-lact_DH-like_ah"/>
</dbReference>
<dbReference type="PANTHER" id="PTHR11091">
    <property type="entry name" value="OXIDOREDUCTASE-RELATED"/>
    <property type="match status" value="1"/>
</dbReference>
<reference evidence="3" key="1">
    <citation type="submission" date="2018-05" db="EMBL/GenBank/DDBJ databases">
        <authorList>
            <person name="Lanie J.A."/>
            <person name="Ng W.-L."/>
            <person name="Kazmierczak K.M."/>
            <person name="Andrzejewski T.M."/>
            <person name="Davidsen T.M."/>
            <person name="Wayne K.J."/>
            <person name="Tettelin H."/>
            <person name="Glass J.I."/>
            <person name="Rusch D."/>
            <person name="Podicherti R."/>
            <person name="Tsui H.-C.T."/>
            <person name="Winkler M.E."/>
        </authorList>
    </citation>
    <scope>NUCLEOTIDE SEQUENCE</scope>
</reference>
<dbReference type="Gene3D" id="3.30.1370.60">
    <property type="entry name" value="Hypothetical oxidoreductase yiak, domain 2"/>
    <property type="match status" value="1"/>
</dbReference>
<dbReference type="EMBL" id="UINC01102168">
    <property type="protein sequence ID" value="SVC63574.1"/>
    <property type="molecule type" value="Genomic_DNA"/>
</dbReference>
<dbReference type="Gene3D" id="1.10.1530.10">
    <property type="match status" value="1"/>
</dbReference>
<dbReference type="AlphaFoldDB" id="A0A382NQW5"/>
<dbReference type="InterPro" id="IPR003767">
    <property type="entry name" value="Malate/L-lactate_DH-like"/>
</dbReference>
<accession>A0A382NQW5</accession>
<dbReference type="InterPro" id="IPR036111">
    <property type="entry name" value="Mal/L-sulfo/L-lacto_DH-like_sf"/>
</dbReference>
<feature type="non-terminal residue" evidence="3">
    <location>
        <position position="332"/>
    </location>
</feature>
<gene>
    <name evidence="3" type="ORF">METZ01_LOCUS316428</name>
</gene>
<evidence type="ECO:0000256" key="1">
    <source>
        <dbReference type="ARBA" id="ARBA00006056"/>
    </source>
</evidence>
<dbReference type="SUPFAM" id="SSF89733">
    <property type="entry name" value="L-sulfolactate dehydrogenase-like"/>
    <property type="match status" value="1"/>
</dbReference>
<name>A0A382NQW5_9ZZZZ</name>
<sequence length="332" mass="36436">MLEHFHVPEEDEVRIMPDSLRKTVNALFLKIGFSEQDAWQATDVLLLSDTRGVDTHGVSNMMRNYIRMVGEGTINPRPTWRITRETPTTANVDCDRGLGIAVIPQVMEIAIQKARETGIGAITMGNGRHAGMIAYHAMMALPHDMIGYSITAGGQSMPPTFGSEPRLAPNPHAWAVPADKEAPFVLDISSSSVAANKIQLLRRMEAMTIPGLMADENGTPIMDERPVPEETILLPNGATRELGSHKGYGMSAVAQVFAGILSHGTFGPYEGGHMSHFVAAYSIEAFTDVVRFKSSMDGFLKYLRETPPAPGHDRVYYAGLPEHEESIDRHNR</sequence>
<evidence type="ECO:0008006" key="4">
    <source>
        <dbReference type="Google" id="ProtNLM"/>
    </source>
</evidence>
<comment type="similarity">
    <text evidence="1">Belongs to the LDH2/MDH2 oxidoreductase family.</text>
</comment>
<organism evidence="3">
    <name type="scientific">marine metagenome</name>
    <dbReference type="NCBI Taxonomy" id="408172"/>
    <lineage>
        <taxon>unclassified sequences</taxon>
        <taxon>metagenomes</taxon>
        <taxon>ecological metagenomes</taxon>
    </lineage>
</organism>
<dbReference type="InterPro" id="IPR043143">
    <property type="entry name" value="Mal/L-sulf/L-lact_DH-like_NADP"/>
</dbReference>
<keyword evidence="2" id="KW-0560">Oxidoreductase</keyword>